<feature type="binding site" evidence="2">
    <location>
        <position position="150"/>
    </location>
    <ligand>
        <name>Mn(2+)</name>
        <dbReference type="ChEBI" id="CHEBI:29035"/>
        <label>1</label>
    </ligand>
</feature>
<dbReference type="Gene3D" id="1.20.1260.10">
    <property type="match status" value="1"/>
</dbReference>
<dbReference type="EMBL" id="CADCTP010000272">
    <property type="protein sequence ID" value="CAA9271992.1"/>
    <property type="molecule type" value="Genomic_DNA"/>
</dbReference>
<comment type="cofactor">
    <cofactor evidence="3">
        <name>Ca(2+)</name>
        <dbReference type="ChEBI" id="CHEBI:29108"/>
    </cofactor>
    <text evidence="3">Binds 1 Ca(2+) ion per subunit.</text>
</comment>
<keyword evidence="2" id="KW-0479">Metal-binding</keyword>
<evidence type="ECO:0000313" key="5">
    <source>
        <dbReference type="EMBL" id="CAA9271992.1"/>
    </source>
</evidence>
<comment type="similarity">
    <text evidence="1">Belongs to the manganese catalase family.</text>
</comment>
<feature type="binding site" evidence="2">
    <location>
        <position position="69"/>
    </location>
    <ligand>
        <name>Mn(2+)</name>
        <dbReference type="ChEBI" id="CHEBI:29035"/>
        <label>1</label>
    </ligand>
</feature>
<dbReference type="InterPro" id="IPR012347">
    <property type="entry name" value="Ferritin-like"/>
</dbReference>
<dbReference type="InterPro" id="IPR007760">
    <property type="entry name" value="Mn_catalase"/>
</dbReference>
<name>A0A6J4JA21_9ACTN</name>
<feature type="binding site" evidence="3">
    <location>
        <position position="223"/>
    </location>
    <ligand>
        <name>Ca(2+)</name>
        <dbReference type="ChEBI" id="CHEBI:29108"/>
    </ligand>
</feature>
<evidence type="ECO:0000256" key="1">
    <source>
        <dbReference type="ARBA" id="ARBA00007644"/>
    </source>
</evidence>
<sequence length="292" mass="32169">MFYHTQNMQYEAKPDGPDAAFANRFQEVLGGKWGEMTVATQYLFQGWNCKLPGKYKDMLLAIGTEELGHVEMITTMIARLLEAAPMTVQEAAAEKNPMLAALYGGSNPQHFIENGGGAYPKDSNGTPWSGAFVTASGNLYADFHLNATAEMQGRLQVSRLWHMTDDPGVKDLINFLVTRDHMHQMQWLAAIKELEADGLDQVPVPHAFPISNELPDWAYTFINHSDGAQAGDGQWAHGPATDGSDKEFMYAERPPTPSDDKPIPPIGDVRLYGTPPATHPQGLVEKVKDKLT</sequence>
<feature type="binding site" evidence="2">
    <location>
        <position position="66"/>
    </location>
    <ligand>
        <name>Mn(2+)</name>
        <dbReference type="ChEBI" id="CHEBI:29035"/>
        <label>2</label>
    </ligand>
</feature>
<gene>
    <name evidence="5" type="ORF">AVDCRST_MAG41-3004</name>
</gene>
<evidence type="ECO:0000256" key="3">
    <source>
        <dbReference type="PIRSR" id="PIRSR607760-2"/>
    </source>
</evidence>
<keyword evidence="5" id="KW-0560">Oxidoreductase</keyword>
<organism evidence="5">
    <name type="scientific">uncultured Mycobacteriales bacterium</name>
    <dbReference type="NCBI Taxonomy" id="581187"/>
    <lineage>
        <taxon>Bacteria</taxon>
        <taxon>Bacillati</taxon>
        <taxon>Actinomycetota</taxon>
        <taxon>Actinomycetes</taxon>
        <taxon>Mycobacteriales</taxon>
        <taxon>environmental samples</taxon>
    </lineage>
</organism>
<feature type="binding site" evidence="3">
    <location>
        <position position="57"/>
    </location>
    <ligand>
        <name>Ca(2+)</name>
        <dbReference type="ChEBI" id="CHEBI:29108"/>
    </ligand>
</feature>
<keyword evidence="5" id="KW-0575">Peroxidase</keyword>
<evidence type="ECO:0000256" key="2">
    <source>
        <dbReference type="PIRSR" id="PIRSR607760-1"/>
    </source>
</evidence>
<dbReference type="InterPro" id="IPR009078">
    <property type="entry name" value="Ferritin-like_SF"/>
</dbReference>
<dbReference type="Pfam" id="PF05067">
    <property type="entry name" value="Mn_catalase"/>
    <property type="match status" value="1"/>
</dbReference>
<keyword evidence="3" id="KW-0106">Calcium</keyword>
<dbReference type="EC" id="1.11.1.6" evidence="5"/>
<accession>A0A6J4JA21</accession>
<dbReference type="GO" id="GO:0004096">
    <property type="term" value="F:catalase activity"/>
    <property type="evidence" value="ECO:0007669"/>
    <property type="project" value="UniProtKB-EC"/>
</dbReference>
<dbReference type="CDD" id="cd01051">
    <property type="entry name" value="Mn_catalase"/>
    <property type="match status" value="1"/>
</dbReference>
<keyword evidence="2" id="KW-0464">Manganese</keyword>
<feature type="binding site" evidence="2">
    <location>
        <position position="183"/>
    </location>
    <ligand>
        <name>Mn(2+)</name>
        <dbReference type="ChEBI" id="CHEBI:29035"/>
        <label>1</label>
    </ligand>
</feature>
<proteinExistence type="inferred from homology"/>
<reference evidence="5" key="1">
    <citation type="submission" date="2020-02" db="EMBL/GenBank/DDBJ databases">
        <authorList>
            <person name="Meier V. D."/>
        </authorList>
    </citation>
    <scope>NUCLEOTIDE SEQUENCE</scope>
    <source>
        <strain evidence="5">AVDCRST_MAG41</strain>
    </source>
</reference>
<evidence type="ECO:0000256" key="4">
    <source>
        <dbReference type="SAM" id="MobiDB-lite"/>
    </source>
</evidence>
<dbReference type="InterPro" id="IPR039377">
    <property type="entry name" value="Mn_catalase_dom"/>
</dbReference>
<dbReference type="SUPFAM" id="SSF47240">
    <property type="entry name" value="Ferritin-like"/>
    <property type="match status" value="1"/>
</dbReference>
<dbReference type="GO" id="GO:0046872">
    <property type="term" value="F:metal ion binding"/>
    <property type="evidence" value="ECO:0007669"/>
    <property type="project" value="UniProtKB-KW"/>
</dbReference>
<dbReference type="AlphaFoldDB" id="A0A6J4JA21"/>
<feature type="binding site" evidence="3">
    <location>
        <position position="227"/>
    </location>
    <ligand>
        <name>Ca(2+)</name>
        <dbReference type="ChEBI" id="CHEBI:29108"/>
    </ligand>
</feature>
<feature type="binding site" evidence="3">
    <location>
        <position position="225"/>
    </location>
    <ligand>
        <name>Ca(2+)</name>
        <dbReference type="ChEBI" id="CHEBI:29108"/>
    </ligand>
</feature>
<protein>
    <submittedName>
        <fullName evidence="5">Manganese catalase</fullName>
        <ecNumber evidence="5">1.11.1.6</ecNumber>
    </submittedName>
</protein>
<feature type="region of interest" description="Disordered" evidence="4">
    <location>
        <begin position="230"/>
        <end position="292"/>
    </location>
</feature>
<comment type="cofactor">
    <cofactor evidence="2">
        <name>Mn(2+)</name>
        <dbReference type="ChEBI" id="CHEBI:29035"/>
    </cofactor>
    <text evidence="2">Binds 2 manganese ions per subunit.</text>
</comment>
<feature type="binding site" evidence="2">
    <location>
        <position position="35"/>
    </location>
    <ligand>
        <name>Mn(2+)</name>
        <dbReference type="ChEBI" id="CHEBI:29035"/>
        <label>1</label>
    </ligand>
</feature>